<comment type="caution">
    <text evidence="2">The sequence shown here is derived from an EMBL/GenBank/DDBJ whole genome shotgun (WGS) entry which is preliminary data.</text>
</comment>
<sequence>MQNKAPKTRHINNPKLETVKPGYKGNKLINNQFANGDELYTPDFSNVLRWKLSANPQKAEKKSDTFTPRVVTGNSFLTSDEDMVVWLGHATFFIRIQGITFLTDPILYDLPLMKRRVGLPCAPDELQNIDFVLLSHAHRDHLDTDSLQTVCRNNPAVKVLAPLCAGPLIRSASKHLPYQEAGWYQRYDITPDHLEIYFTPASHWHRRGLFDMNKVLWGGFIIKTKEQTLYFAGDTGFNGHFEEIEETFGPMDVCIMPVGAYKPSFLMQRSHLNPHEAVRAYNILRGGTFIPMHYGTFDLSDEPASEPVRLLEQIAATGLMSGLKIPAIGEPLLLRNLS</sequence>
<dbReference type="GO" id="GO:0005737">
    <property type="term" value="C:cytoplasm"/>
    <property type="evidence" value="ECO:0007669"/>
    <property type="project" value="TreeGrafter"/>
</dbReference>
<dbReference type="AlphaFoldDB" id="A0A6B2GXB7"/>
<dbReference type="Pfam" id="PF12706">
    <property type="entry name" value="Lactamase_B_2"/>
    <property type="match status" value="1"/>
</dbReference>
<protein>
    <recommendedName>
        <fullName evidence="1">Metallo-beta-lactamase domain-containing protein</fullName>
    </recommendedName>
</protein>
<dbReference type="PANTHER" id="PTHR15032">
    <property type="entry name" value="N-ACYL-PHOSPHATIDYLETHANOLAMINE-HYDROLYZING PHOSPHOLIPASE D"/>
    <property type="match status" value="1"/>
</dbReference>
<evidence type="ECO:0000259" key="1">
    <source>
        <dbReference type="Pfam" id="PF12706"/>
    </source>
</evidence>
<evidence type="ECO:0000313" key="2">
    <source>
        <dbReference type="EMBL" id="NDK54623.1"/>
    </source>
</evidence>
<dbReference type="InterPro" id="IPR001279">
    <property type="entry name" value="Metallo-B-lactamas"/>
</dbReference>
<feature type="domain" description="Metallo-beta-lactamase" evidence="1">
    <location>
        <begin position="101"/>
        <end position="294"/>
    </location>
</feature>
<reference evidence="2 3" key="1">
    <citation type="submission" date="2020-01" db="EMBL/GenBank/DDBJ databases">
        <authorList>
            <person name="Kim M.K."/>
        </authorList>
    </citation>
    <scope>NUCLEOTIDE SEQUENCE [LARGE SCALE GENOMIC DNA]</scope>
    <source>
        <strain evidence="2 3">BT213</strain>
    </source>
</reference>
<proteinExistence type="predicted"/>
<evidence type="ECO:0000313" key="3">
    <source>
        <dbReference type="Proteomes" id="UP000478546"/>
    </source>
</evidence>
<dbReference type="Proteomes" id="UP000478546">
    <property type="component" value="Unassembled WGS sequence"/>
</dbReference>
<organism evidence="2 3">
    <name type="scientific">Pontibacter fetidus</name>
    <dbReference type="NCBI Taxonomy" id="2700082"/>
    <lineage>
        <taxon>Bacteria</taxon>
        <taxon>Pseudomonadati</taxon>
        <taxon>Bacteroidota</taxon>
        <taxon>Cytophagia</taxon>
        <taxon>Cytophagales</taxon>
        <taxon>Hymenobacteraceae</taxon>
        <taxon>Pontibacter</taxon>
    </lineage>
</organism>
<dbReference type="InterPro" id="IPR036866">
    <property type="entry name" value="RibonucZ/Hydroxyglut_hydro"/>
</dbReference>
<gene>
    <name evidence="2" type="ORF">GWO68_01725</name>
</gene>
<dbReference type="Gene3D" id="3.60.15.10">
    <property type="entry name" value="Ribonuclease Z/Hydroxyacylglutathione hydrolase-like"/>
    <property type="match status" value="1"/>
</dbReference>
<dbReference type="RefSeq" id="WP_162344678.1">
    <property type="nucleotide sequence ID" value="NZ_JAAEAA010000002.1"/>
</dbReference>
<dbReference type="PANTHER" id="PTHR15032:SF4">
    <property type="entry name" value="N-ACYL-PHOSPHATIDYLETHANOLAMINE-HYDROLYZING PHOSPHOLIPASE D"/>
    <property type="match status" value="1"/>
</dbReference>
<accession>A0A6B2GXB7</accession>
<dbReference type="EMBL" id="JAAEAA010000002">
    <property type="protein sequence ID" value="NDK54623.1"/>
    <property type="molecule type" value="Genomic_DNA"/>
</dbReference>
<keyword evidence="3" id="KW-1185">Reference proteome</keyword>
<name>A0A6B2GXB7_9BACT</name>
<dbReference type="SUPFAM" id="SSF56281">
    <property type="entry name" value="Metallo-hydrolase/oxidoreductase"/>
    <property type="match status" value="1"/>
</dbReference>